<keyword evidence="1" id="KW-0732">Signal</keyword>
<sequence length="139" mass="15604">MKKLLLPLLLLLAACRSKPATVVNIVPDKAYGMIKATGLPVYMLNGIQRDSLPVDAWQNLLLVCKMPADTDLRNYQPAIKGKYGISSGAITFTPDTPFKAGQTYFARYYHYDDKISGLDLVLHRRETGKATYTELIFKY</sequence>
<accession>A0A7D4UDI7</accession>
<dbReference type="AlphaFoldDB" id="A0A7D4UDI7"/>
<evidence type="ECO:0000313" key="3">
    <source>
        <dbReference type="Proteomes" id="UP000505355"/>
    </source>
</evidence>
<dbReference type="KEGG" id="mmab:HQ865_23165"/>
<organism evidence="2 3">
    <name type="scientific">Mucilaginibacter mali</name>
    <dbReference type="NCBI Taxonomy" id="2740462"/>
    <lineage>
        <taxon>Bacteria</taxon>
        <taxon>Pseudomonadati</taxon>
        <taxon>Bacteroidota</taxon>
        <taxon>Sphingobacteriia</taxon>
        <taxon>Sphingobacteriales</taxon>
        <taxon>Sphingobacteriaceae</taxon>
        <taxon>Mucilaginibacter</taxon>
    </lineage>
</organism>
<dbReference type="RefSeq" id="WP_173417187.1">
    <property type="nucleotide sequence ID" value="NZ_CP054139.1"/>
</dbReference>
<dbReference type="PROSITE" id="PS51257">
    <property type="entry name" value="PROKAR_LIPOPROTEIN"/>
    <property type="match status" value="1"/>
</dbReference>
<keyword evidence="3" id="KW-1185">Reference proteome</keyword>
<proteinExistence type="predicted"/>
<reference evidence="2 3" key="1">
    <citation type="submission" date="2020-05" db="EMBL/GenBank/DDBJ databases">
        <title>Mucilaginibacter mali sp. nov.</title>
        <authorList>
            <person name="Kim H.S."/>
            <person name="Lee K.C."/>
            <person name="Suh M.K."/>
            <person name="Kim J.-S."/>
            <person name="Han K.-I."/>
            <person name="Eom M.K."/>
            <person name="Shin Y.K."/>
            <person name="Lee J.-S."/>
        </authorList>
    </citation>
    <scope>NUCLEOTIDE SEQUENCE [LARGE SCALE GENOMIC DNA]</scope>
    <source>
        <strain evidence="2 3">G2-14</strain>
    </source>
</reference>
<protein>
    <submittedName>
        <fullName evidence="2">Uncharacterized protein</fullName>
    </submittedName>
</protein>
<evidence type="ECO:0000256" key="1">
    <source>
        <dbReference type="SAM" id="SignalP"/>
    </source>
</evidence>
<evidence type="ECO:0000313" key="2">
    <source>
        <dbReference type="EMBL" id="QKJ32538.1"/>
    </source>
</evidence>
<feature type="chain" id="PRO_5028994047" evidence="1">
    <location>
        <begin position="20"/>
        <end position="139"/>
    </location>
</feature>
<dbReference type="Proteomes" id="UP000505355">
    <property type="component" value="Chromosome"/>
</dbReference>
<name>A0A7D4UDI7_9SPHI</name>
<gene>
    <name evidence="2" type="ORF">HQ865_23165</name>
</gene>
<dbReference type="EMBL" id="CP054139">
    <property type="protein sequence ID" value="QKJ32538.1"/>
    <property type="molecule type" value="Genomic_DNA"/>
</dbReference>
<feature type="signal peptide" evidence="1">
    <location>
        <begin position="1"/>
        <end position="19"/>
    </location>
</feature>